<evidence type="ECO:0000313" key="2">
    <source>
        <dbReference type="Proteomes" id="UP000199069"/>
    </source>
</evidence>
<dbReference type="Proteomes" id="UP000199069">
    <property type="component" value="Unassembled WGS sequence"/>
</dbReference>
<dbReference type="SUPFAM" id="SSF56235">
    <property type="entry name" value="N-terminal nucleophile aminohydrolases (Ntn hydrolases)"/>
    <property type="match status" value="1"/>
</dbReference>
<dbReference type="InterPro" id="IPR029055">
    <property type="entry name" value="Ntn_hydrolases_N"/>
</dbReference>
<protein>
    <submittedName>
        <fullName evidence="1">FGENESH: predicted gene_5.112 protein</fullName>
    </submittedName>
</protein>
<keyword evidence="2" id="KW-1185">Reference proteome</keyword>
<reference evidence="1 2" key="1">
    <citation type="submission" date="2015-07" db="EMBL/GenBank/DDBJ databases">
        <authorList>
            <person name="Cajimat M.N.B."/>
            <person name="Milazzo M.L."/>
            <person name="Fulhorst C.F."/>
        </authorList>
    </citation>
    <scope>NUCLEOTIDE SEQUENCE [LARGE SCALE GENOMIC DNA]</scope>
    <source>
        <strain evidence="1">Single colony</strain>
    </source>
</reference>
<dbReference type="STRING" id="5286.A0A0K3CHL6"/>
<name>A0A0K3CHL6_RHOTO</name>
<proteinExistence type="predicted"/>
<dbReference type="AlphaFoldDB" id="A0A0K3CHL6"/>
<evidence type="ECO:0000313" key="1">
    <source>
        <dbReference type="EMBL" id="CTR06706.1"/>
    </source>
</evidence>
<dbReference type="EMBL" id="CWKI01000005">
    <property type="protein sequence ID" value="CTR06706.1"/>
    <property type="molecule type" value="Genomic_DNA"/>
</dbReference>
<gene>
    <name evidence="1" type="primary">FGENESH: predicted gene_5.112</name>
    <name evidence="1" type="ORF">BN2166_0025670</name>
</gene>
<accession>A0A0K3CHL6</accession>
<dbReference type="Gene3D" id="3.60.20.10">
    <property type="entry name" value="Glutamine Phosphoribosylpyrophosphate, subunit 1, domain 1"/>
    <property type="match status" value="1"/>
</dbReference>
<sequence>MHKPLEASKPTRDSPDTASRLLTTMASPLGARWFWDDARVVLEVGGNALAHAMSRDGSSGGTIRMAVITKEGVERFFVPGDQLPKLEDTV</sequence>
<organism evidence="1 2">
    <name type="scientific">Rhodotorula toruloides</name>
    <name type="common">Yeast</name>
    <name type="synonym">Rhodosporidium toruloides</name>
    <dbReference type="NCBI Taxonomy" id="5286"/>
    <lineage>
        <taxon>Eukaryota</taxon>
        <taxon>Fungi</taxon>
        <taxon>Dikarya</taxon>
        <taxon>Basidiomycota</taxon>
        <taxon>Pucciniomycotina</taxon>
        <taxon>Microbotryomycetes</taxon>
        <taxon>Sporidiobolales</taxon>
        <taxon>Sporidiobolaceae</taxon>
        <taxon>Rhodotorula</taxon>
    </lineage>
</organism>